<dbReference type="GO" id="GO:0006898">
    <property type="term" value="P:receptor-mediated endocytosis"/>
    <property type="evidence" value="ECO:0007669"/>
    <property type="project" value="TreeGrafter"/>
</dbReference>
<dbReference type="GO" id="GO:0042953">
    <property type="term" value="P:lipoprotein transport"/>
    <property type="evidence" value="ECO:0007669"/>
    <property type="project" value="TreeGrafter"/>
</dbReference>
<dbReference type="GO" id="GO:0016324">
    <property type="term" value="C:apical plasma membrane"/>
    <property type="evidence" value="ECO:0007669"/>
    <property type="project" value="UniProtKB-SubCell"/>
</dbReference>
<dbReference type="GO" id="GO:0030169">
    <property type="term" value="F:low-density lipoprotein particle binding"/>
    <property type="evidence" value="ECO:0007669"/>
    <property type="project" value="TreeGrafter"/>
</dbReference>
<evidence type="ECO:0000256" key="6">
    <source>
        <dbReference type="ARBA" id="ARBA00004221"/>
    </source>
</evidence>
<dbReference type="GO" id="GO:0005901">
    <property type="term" value="C:caveola"/>
    <property type="evidence" value="ECO:0007669"/>
    <property type="project" value="TreeGrafter"/>
</dbReference>
<evidence type="ECO:0000256" key="29">
    <source>
        <dbReference type="ARBA" id="ARBA00031821"/>
    </source>
</evidence>
<dbReference type="Pfam" id="PF01130">
    <property type="entry name" value="CD36"/>
    <property type="match status" value="1"/>
</dbReference>
<evidence type="ECO:0000256" key="18">
    <source>
        <dbReference type="ARBA" id="ARBA00022989"/>
    </source>
</evidence>
<keyword evidence="14" id="KW-1017">Isopeptide bond</keyword>
<evidence type="ECO:0000256" key="15">
    <source>
        <dbReference type="ARBA" id="ARBA00022692"/>
    </source>
</evidence>
<dbReference type="GO" id="GO:0033552">
    <property type="term" value="P:response to vitamin B3"/>
    <property type="evidence" value="ECO:0007669"/>
    <property type="project" value="Ensembl"/>
</dbReference>
<evidence type="ECO:0000256" key="13">
    <source>
        <dbReference type="ARBA" id="ARBA00022475"/>
    </source>
</evidence>
<dbReference type="GO" id="GO:0034383">
    <property type="term" value="P:low-density lipoprotein particle clearance"/>
    <property type="evidence" value="ECO:0007669"/>
    <property type="project" value="TreeGrafter"/>
</dbReference>
<dbReference type="AlphaFoldDB" id="A0A3B5R547"/>
<comment type="catalytic activity">
    <reaction evidence="2">
        <text>(9Z)-octadecenoate(out) = (9Z)-octadecenoate(in)</text>
        <dbReference type="Rhea" id="RHEA:33655"/>
        <dbReference type="ChEBI" id="CHEBI:30823"/>
    </reaction>
    <physiologicalReaction direction="left-to-right" evidence="2">
        <dbReference type="Rhea" id="RHEA:33656"/>
    </physiologicalReaction>
</comment>
<dbReference type="GO" id="GO:0007155">
    <property type="term" value="P:cell adhesion"/>
    <property type="evidence" value="ECO:0007669"/>
    <property type="project" value="UniProtKB-KW"/>
</dbReference>
<evidence type="ECO:0000256" key="30">
    <source>
        <dbReference type="ARBA" id="ARBA00032188"/>
    </source>
</evidence>
<evidence type="ECO:0000256" key="7">
    <source>
        <dbReference type="ARBA" id="ARBA00004285"/>
    </source>
</evidence>
<evidence type="ECO:0000256" key="32">
    <source>
        <dbReference type="PIRSR" id="PIRSR605428-52"/>
    </source>
</evidence>
<keyword evidence="18 34" id="KW-1133">Transmembrane helix</keyword>
<evidence type="ECO:0000256" key="1">
    <source>
        <dbReference type="ARBA" id="ARBA00000542"/>
    </source>
</evidence>
<evidence type="ECO:0000256" key="8">
    <source>
        <dbReference type="ARBA" id="ARBA00004555"/>
    </source>
</evidence>
<keyword evidence="17" id="KW-0130">Cell adhesion</keyword>
<dbReference type="Ensembl" id="ENSXMAT00000036859.1">
    <property type="protein sequence ID" value="ENSXMAP00000038537.1"/>
    <property type="gene ID" value="ENSXMAG00000004763.2"/>
</dbReference>
<evidence type="ECO:0000256" key="21">
    <source>
        <dbReference type="ARBA" id="ARBA00023136"/>
    </source>
</evidence>
<dbReference type="PRINTS" id="PR01609">
    <property type="entry name" value="CD36FAMILY"/>
</dbReference>
<dbReference type="GO" id="GO:0005044">
    <property type="term" value="F:scavenger receptor activity"/>
    <property type="evidence" value="ECO:0007669"/>
    <property type="project" value="TreeGrafter"/>
</dbReference>
<dbReference type="Proteomes" id="UP000002852">
    <property type="component" value="Unassembled WGS sequence"/>
</dbReference>
<keyword evidence="15 34" id="KW-0812">Transmembrane</keyword>
<dbReference type="GO" id="GO:0006955">
    <property type="term" value="P:immune response"/>
    <property type="evidence" value="ECO:0007669"/>
    <property type="project" value="Ensembl"/>
</dbReference>
<dbReference type="GO" id="GO:0034694">
    <property type="term" value="P:response to prostaglandin"/>
    <property type="evidence" value="ECO:0007669"/>
    <property type="project" value="Ensembl"/>
</dbReference>
<evidence type="ECO:0000256" key="19">
    <source>
        <dbReference type="ARBA" id="ARBA00023034"/>
    </source>
</evidence>
<evidence type="ECO:0000256" key="34">
    <source>
        <dbReference type="SAM" id="Phobius"/>
    </source>
</evidence>
<keyword evidence="12" id="KW-0813">Transport</keyword>
<comment type="similarity">
    <text evidence="10">Belongs to the CD36 family.</text>
</comment>
<evidence type="ECO:0000256" key="24">
    <source>
        <dbReference type="ARBA" id="ARBA00023170"/>
    </source>
</evidence>
<dbReference type="GO" id="GO:0009986">
    <property type="term" value="C:cell surface"/>
    <property type="evidence" value="ECO:0007669"/>
    <property type="project" value="TreeGrafter"/>
</dbReference>
<evidence type="ECO:0000256" key="31">
    <source>
        <dbReference type="ARBA" id="ARBA00032780"/>
    </source>
</evidence>
<dbReference type="STRING" id="8083.ENSXMAP00000038537"/>
<evidence type="ECO:0000256" key="5">
    <source>
        <dbReference type="ARBA" id="ARBA00001892"/>
    </source>
</evidence>
<evidence type="ECO:0000256" key="11">
    <source>
        <dbReference type="ARBA" id="ARBA00020772"/>
    </source>
</evidence>
<proteinExistence type="inferred from homology"/>
<comment type="catalytic activity">
    <reaction evidence="5">
        <text>butanoate(out) = butanoate(in)</text>
        <dbReference type="Rhea" id="RHEA:45248"/>
        <dbReference type="ChEBI" id="CHEBI:17968"/>
    </reaction>
    <physiologicalReaction direction="left-to-right" evidence="5">
        <dbReference type="Rhea" id="RHEA:45249"/>
    </physiologicalReaction>
</comment>
<evidence type="ECO:0000256" key="4">
    <source>
        <dbReference type="ARBA" id="ARBA00000996"/>
    </source>
</evidence>
<evidence type="ECO:0000256" key="10">
    <source>
        <dbReference type="ARBA" id="ARBA00010532"/>
    </source>
</evidence>
<reference evidence="36" key="2">
    <citation type="journal article" date="2013" name="Nat. Genet.">
        <title>The genome of the platyfish, Xiphophorus maculatus, provides insights into evolutionary adaptation and several complex traits.</title>
        <authorList>
            <person name="Schartl M."/>
            <person name="Walter R.B."/>
            <person name="Shen Y."/>
            <person name="Garcia T."/>
            <person name="Catchen J."/>
            <person name="Amores A."/>
            <person name="Braasch I."/>
            <person name="Chalopin D."/>
            <person name="Volff J.N."/>
            <person name="Lesch K.P."/>
            <person name="Bisazza A."/>
            <person name="Minx P."/>
            <person name="Hillier L."/>
            <person name="Wilson R.K."/>
            <person name="Fuerstenberg S."/>
            <person name="Boore J."/>
            <person name="Searle S."/>
            <person name="Postlethwait J.H."/>
            <person name="Warren W.C."/>
        </authorList>
    </citation>
    <scope>NUCLEOTIDE SEQUENCE [LARGE SCALE GENOMIC DNA]</scope>
    <source>
        <strain evidence="36">JP 163 A</strain>
    </source>
</reference>
<evidence type="ECO:0000256" key="9">
    <source>
        <dbReference type="ARBA" id="ARBA00004651"/>
    </source>
</evidence>
<organism evidence="35 36">
    <name type="scientific">Xiphophorus maculatus</name>
    <name type="common">Southern platyfish</name>
    <name type="synonym">Platypoecilus maculatus</name>
    <dbReference type="NCBI Taxonomy" id="8083"/>
    <lineage>
        <taxon>Eukaryota</taxon>
        <taxon>Metazoa</taxon>
        <taxon>Chordata</taxon>
        <taxon>Craniata</taxon>
        <taxon>Vertebrata</taxon>
        <taxon>Euteleostomi</taxon>
        <taxon>Actinopterygii</taxon>
        <taxon>Neopterygii</taxon>
        <taxon>Teleostei</taxon>
        <taxon>Neoteleostei</taxon>
        <taxon>Acanthomorphata</taxon>
        <taxon>Ovalentaria</taxon>
        <taxon>Atherinomorphae</taxon>
        <taxon>Cyprinodontiformes</taxon>
        <taxon>Poeciliidae</taxon>
        <taxon>Poeciliinae</taxon>
        <taxon>Xiphophorus</taxon>
    </lineage>
</organism>
<evidence type="ECO:0000256" key="3">
    <source>
        <dbReference type="ARBA" id="ARBA00000934"/>
    </source>
</evidence>
<evidence type="ECO:0000256" key="22">
    <source>
        <dbReference type="ARBA" id="ARBA00023139"/>
    </source>
</evidence>
<name>A0A3B5R547_XIPMA</name>
<evidence type="ECO:0000256" key="28">
    <source>
        <dbReference type="ARBA" id="ARBA00029966"/>
    </source>
</evidence>
<evidence type="ECO:0000256" key="2">
    <source>
        <dbReference type="ARBA" id="ARBA00000626"/>
    </source>
</evidence>
<feature type="disulfide bond" evidence="32">
    <location>
        <begin position="265"/>
        <end position="326"/>
    </location>
</feature>
<evidence type="ECO:0000256" key="17">
    <source>
        <dbReference type="ARBA" id="ARBA00022889"/>
    </source>
</evidence>
<dbReference type="InParanoid" id="A0A3B5R547"/>
<comment type="catalytic activity">
    <reaction evidence="27">
        <text>tetracosanoate(out) = tetracosanoate(in)</text>
        <dbReference type="Rhea" id="RHEA:45260"/>
        <dbReference type="ChEBI" id="CHEBI:31014"/>
    </reaction>
    <physiologicalReaction direction="left-to-right" evidence="27">
        <dbReference type="Rhea" id="RHEA:45261"/>
    </physiologicalReaction>
</comment>
<dbReference type="PANTHER" id="PTHR11923:SF12">
    <property type="entry name" value="PLATELET GLYCOPROTEIN 4"/>
    <property type="match status" value="1"/>
</dbReference>
<dbReference type="PANTHER" id="PTHR11923">
    <property type="entry name" value="SCAVENGER RECEPTOR CLASS B TYPE-1 SR-B1"/>
    <property type="match status" value="1"/>
</dbReference>
<evidence type="ECO:0000256" key="26">
    <source>
        <dbReference type="ARBA" id="ARBA00023288"/>
    </source>
</evidence>
<keyword evidence="16" id="KW-0832">Ubl conjugation</keyword>
<evidence type="ECO:0000256" key="27">
    <source>
        <dbReference type="ARBA" id="ARBA00023949"/>
    </source>
</evidence>
<evidence type="ECO:0000256" key="14">
    <source>
        <dbReference type="ARBA" id="ARBA00022499"/>
    </source>
</evidence>
<keyword evidence="23 32" id="KW-1015">Disulfide bond</keyword>
<dbReference type="GO" id="GO:0007606">
    <property type="term" value="P:sensory perception of chemical stimulus"/>
    <property type="evidence" value="ECO:0007669"/>
    <property type="project" value="Ensembl"/>
</dbReference>
<dbReference type="GO" id="GO:0005794">
    <property type="term" value="C:Golgi apparatus"/>
    <property type="evidence" value="ECO:0007669"/>
    <property type="project" value="UniProtKB-SubCell"/>
</dbReference>
<dbReference type="GO" id="GO:0150094">
    <property type="term" value="P:amyloid-beta clearance by cellular catabolic process"/>
    <property type="evidence" value="ECO:0007669"/>
    <property type="project" value="TreeGrafter"/>
</dbReference>
<evidence type="ECO:0000256" key="33">
    <source>
        <dbReference type="SAM" id="MobiDB-lite"/>
    </source>
</evidence>
<sequence>MGCCNRRCGLIAGAVVGALVAILGGILFPVGDIIIQGTVETEAVIEPGTTAYENWVAAGAKVYRQFWLFDVMNPLEVLEYGATPAVVERGPYTYMTRYLARDNITFHLNHTVTFLLPNGAIFEPSMSVGTEDDKITSLNLAVAGAYSAIPTELHSIVETLIKTTNSSLFQRRTVKELLFGYTDPILRGDVGFFLDYNQTYDGPYDVFTGKDDIAKVGKIDMWKGSRSLGFWNDEYCDKLNGTDASSFPPFVNKKEPLFFFSSDICRSVSASYESTMNLKGIDVYRYSLHPSTLASPLDNPDNKCFCSNMKTTKNCTLAGVLDISTCQEGRPVYISLPHFLHGSPSLRTDVIGLNPHEEHHKTFLDVEPTTGFTLNFAKRIQVNMMYGPSKVITVLKKVKDYTIFPLVWLNEVKEICTTYFEACGCNLAKSEGDVNQQSSSFLFSDRQRHWMMKQPRCSRRSSYLVSRCWTSYSRTDSRERCSPGGVGDQRSRSVGADFSQDKATCAKGETKGRRAFRP</sequence>
<dbReference type="OMA" id="ECIANSM"/>
<dbReference type="PRINTS" id="PR01610">
    <property type="entry name" value="CD36ANTIGEN"/>
</dbReference>
<evidence type="ECO:0000256" key="12">
    <source>
        <dbReference type="ARBA" id="ARBA00022448"/>
    </source>
</evidence>
<keyword evidence="25" id="KW-0325">Glycoprotein</keyword>
<accession>A0A3B5R547</accession>
<reference evidence="36" key="1">
    <citation type="submission" date="2012-01" db="EMBL/GenBank/DDBJ databases">
        <authorList>
            <person name="Walter R."/>
            <person name="Schartl M."/>
            <person name="Warren W."/>
        </authorList>
    </citation>
    <scope>NUCLEOTIDE SEQUENCE [LARGE SCALE GENOMIC DNA]</scope>
    <source>
        <strain evidence="36">JP 163 A</strain>
    </source>
</reference>
<dbReference type="FunCoup" id="A0A3B5R547">
    <property type="interactions" value="263"/>
</dbReference>
<keyword evidence="21 34" id="KW-0472">Membrane</keyword>
<reference evidence="35" key="3">
    <citation type="submission" date="2025-08" db="UniProtKB">
        <authorList>
            <consortium name="Ensembl"/>
        </authorList>
    </citation>
    <scope>IDENTIFICATION</scope>
    <source>
        <strain evidence="35">JP 163 A</strain>
    </source>
</reference>
<evidence type="ECO:0000256" key="23">
    <source>
        <dbReference type="ARBA" id="ARBA00023157"/>
    </source>
</evidence>
<evidence type="ECO:0000256" key="16">
    <source>
        <dbReference type="ARBA" id="ARBA00022843"/>
    </source>
</evidence>
<keyword evidence="36" id="KW-1185">Reference proteome</keyword>
<evidence type="ECO:0000256" key="20">
    <source>
        <dbReference type="ARBA" id="ARBA00023055"/>
    </source>
</evidence>
<dbReference type="InterPro" id="IPR002159">
    <property type="entry name" value="CD36_fam"/>
</dbReference>
<keyword evidence="26" id="KW-0449">Lipoprotein</keyword>
<reference evidence="35" key="4">
    <citation type="submission" date="2025-09" db="UniProtKB">
        <authorList>
            <consortium name="Ensembl"/>
        </authorList>
    </citation>
    <scope>IDENTIFICATION</scope>
    <source>
        <strain evidence="35">JP 163 A</strain>
    </source>
</reference>
<protein>
    <recommendedName>
        <fullName evidence="11">Platelet glycoprotein 4</fullName>
    </recommendedName>
    <alternativeName>
        <fullName evidence="31">Glycoprotein IIIb</fullName>
    </alternativeName>
    <alternativeName>
        <fullName evidence="29">PAS IV</fullName>
    </alternativeName>
    <alternativeName>
        <fullName evidence="30">PAS-4</fullName>
    </alternativeName>
    <alternativeName>
        <fullName evidence="28">Platelet glycoprotein IV</fullName>
    </alternativeName>
</protein>
<dbReference type="GO" id="GO:0044539">
    <property type="term" value="P:long-chain fatty acid import into cell"/>
    <property type="evidence" value="ECO:0007669"/>
    <property type="project" value="TreeGrafter"/>
</dbReference>
<dbReference type="GO" id="GO:0019915">
    <property type="term" value="P:lipid storage"/>
    <property type="evidence" value="ECO:0007669"/>
    <property type="project" value="TreeGrafter"/>
</dbReference>
<evidence type="ECO:0000256" key="25">
    <source>
        <dbReference type="ARBA" id="ARBA00023180"/>
    </source>
</evidence>
<dbReference type="GeneTree" id="ENSGT00940000153372"/>
<feature type="disulfide bond" evidence="32">
    <location>
        <begin position="306"/>
        <end position="315"/>
    </location>
</feature>
<comment type="subcellular location">
    <subcellularLocation>
        <location evidence="6">Apical cell membrane</location>
    </subcellularLocation>
    <subcellularLocation>
        <location evidence="9">Cell membrane</location>
        <topology evidence="9">Multi-pass membrane protein</topology>
    </subcellularLocation>
    <subcellularLocation>
        <location evidence="8">Golgi apparatus</location>
    </subcellularLocation>
    <subcellularLocation>
        <location evidence="7">Membrane raft</location>
    </subcellularLocation>
</comment>
<keyword evidence="13" id="KW-1003">Cell membrane</keyword>
<keyword evidence="20" id="KW-0445">Lipid transport</keyword>
<comment type="catalytic activity">
    <reaction evidence="3">
        <text>hexadecanoate(out) = hexadecanoate(in)</text>
        <dbReference type="Rhea" id="RHEA:45256"/>
        <dbReference type="ChEBI" id="CHEBI:7896"/>
    </reaction>
    <physiologicalReaction direction="left-to-right" evidence="3">
        <dbReference type="Rhea" id="RHEA:45257"/>
    </physiologicalReaction>
</comment>
<keyword evidence="22" id="KW-0564">Palmitate</keyword>
<comment type="catalytic activity">
    <reaction evidence="4">
        <text>tetradecanoate(out) = tetradecanoate(in)</text>
        <dbReference type="Rhea" id="RHEA:45252"/>
        <dbReference type="ChEBI" id="CHEBI:30807"/>
    </reaction>
    <physiologicalReaction direction="left-to-right" evidence="4">
        <dbReference type="Rhea" id="RHEA:45253"/>
    </physiologicalReaction>
</comment>
<evidence type="ECO:0000313" key="36">
    <source>
        <dbReference type="Proteomes" id="UP000002852"/>
    </source>
</evidence>
<feature type="region of interest" description="Disordered" evidence="33">
    <location>
        <begin position="475"/>
        <end position="518"/>
    </location>
</feature>
<dbReference type="InterPro" id="IPR005428">
    <property type="entry name" value="CD36/SCARB1/SNMP1"/>
</dbReference>
<feature type="disulfide bond" evidence="32">
    <location>
        <begin position="236"/>
        <end position="304"/>
    </location>
</feature>
<dbReference type="GO" id="GO:0042742">
    <property type="term" value="P:defense response to bacterium"/>
    <property type="evidence" value="ECO:0007669"/>
    <property type="project" value="Ensembl"/>
</dbReference>
<dbReference type="GO" id="GO:0005041">
    <property type="term" value="F:low-density lipoprotein particle receptor activity"/>
    <property type="evidence" value="ECO:0007669"/>
    <property type="project" value="TreeGrafter"/>
</dbReference>
<keyword evidence="19" id="KW-0333">Golgi apparatus</keyword>
<comment type="catalytic activity">
    <reaction evidence="1">
        <text>(9Z,12Z)-octadecadienoate(out) = (9Z,12Z)-octadecadienoate(in)</text>
        <dbReference type="Rhea" id="RHEA:45264"/>
        <dbReference type="ChEBI" id="CHEBI:30245"/>
    </reaction>
    <physiologicalReaction direction="left-to-right" evidence="1">
        <dbReference type="Rhea" id="RHEA:45265"/>
    </physiologicalReaction>
</comment>
<feature type="transmembrane region" description="Helical" evidence="34">
    <location>
        <begin position="7"/>
        <end position="28"/>
    </location>
</feature>
<evidence type="ECO:0000313" key="35">
    <source>
        <dbReference type="Ensembl" id="ENSXMAP00000038537.1"/>
    </source>
</evidence>
<keyword evidence="24" id="KW-0675">Receptor</keyword>